<dbReference type="OrthoDB" id="303614at2759"/>
<dbReference type="PANTHER" id="PTHR10851:SF0">
    <property type="entry name" value="PYRIDOXINE-5'-PHOSPHATE OXIDASE"/>
    <property type="match status" value="1"/>
</dbReference>
<evidence type="ECO:0000313" key="9">
    <source>
        <dbReference type="EMBL" id="RAO68498.1"/>
    </source>
</evidence>
<dbReference type="RefSeq" id="XP_040733014.1">
    <property type="nucleotide sequence ID" value="XM_040876884.1"/>
</dbReference>
<keyword evidence="5" id="KW-0285">Flavoprotein</keyword>
<dbReference type="PANTHER" id="PTHR10851">
    <property type="entry name" value="PYRIDOXINE-5-PHOSPHATE OXIDASE"/>
    <property type="match status" value="1"/>
</dbReference>
<protein>
    <recommendedName>
        <fullName evidence="4">pyridoxal 5'-phosphate synthase</fullName>
        <ecNumber evidence="4">1.4.3.5</ecNumber>
    </recommendedName>
</protein>
<dbReference type="EMBL" id="MIKG01000007">
    <property type="protein sequence ID" value="RAO68498.1"/>
    <property type="molecule type" value="Genomic_DNA"/>
</dbReference>
<dbReference type="SUPFAM" id="SSF50475">
    <property type="entry name" value="FMN-binding split barrel"/>
    <property type="match status" value="1"/>
</dbReference>
<evidence type="ECO:0000256" key="7">
    <source>
        <dbReference type="ARBA" id="ARBA00023002"/>
    </source>
</evidence>
<dbReference type="InterPro" id="IPR011576">
    <property type="entry name" value="Pyridox_Oxase_N"/>
</dbReference>
<dbReference type="UniPathway" id="UPA01068">
    <property type="reaction ID" value="UER00304"/>
</dbReference>
<accession>A0A364KY69</accession>
<dbReference type="Proteomes" id="UP000249363">
    <property type="component" value="Unassembled WGS sequence"/>
</dbReference>
<comment type="caution">
    <text evidence="9">The sequence shown here is derived from an EMBL/GenBank/DDBJ whole genome shotgun (WGS) entry which is preliminary data.</text>
</comment>
<organism evidence="9 10">
    <name type="scientific">Talaromyces amestolkiae</name>
    <dbReference type="NCBI Taxonomy" id="1196081"/>
    <lineage>
        <taxon>Eukaryota</taxon>
        <taxon>Fungi</taxon>
        <taxon>Dikarya</taxon>
        <taxon>Ascomycota</taxon>
        <taxon>Pezizomycotina</taxon>
        <taxon>Eurotiomycetes</taxon>
        <taxon>Eurotiomycetidae</taxon>
        <taxon>Eurotiales</taxon>
        <taxon>Trichocomaceae</taxon>
        <taxon>Talaromyces</taxon>
        <taxon>Talaromyces sect. Talaromyces</taxon>
    </lineage>
</organism>
<dbReference type="InterPro" id="IPR000659">
    <property type="entry name" value="Pyridox_Oxase"/>
</dbReference>
<keyword evidence="6" id="KW-0288">FMN</keyword>
<dbReference type="Pfam" id="PF01243">
    <property type="entry name" value="PNPOx_N"/>
    <property type="match status" value="1"/>
</dbReference>
<dbReference type="AlphaFoldDB" id="A0A364KY69"/>
<comment type="cofactor">
    <cofactor evidence="1">
        <name>FMN</name>
        <dbReference type="ChEBI" id="CHEBI:58210"/>
    </cofactor>
</comment>
<keyword evidence="7" id="KW-0560">Oxidoreductase</keyword>
<name>A0A364KY69_TALAM</name>
<dbReference type="InterPro" id="IPR012349">
    <property type="entry name" value="Split_barrel_FMN-bd"/>
</dbReference>
<sequence length="269" mass="29983">MADNTHLTGTNLRDLNVLDGQFPEAGFDNLPDTPHEAFQSWLNDAITAKIKEPHSCTLSTVDSEGRPDARIVGVKRLDERGWHFTMRGDGPKAHQIAGNENVALTFYWPELGRQIRLRGKASPLSEEECTRDFLGHPLNSRIAAVASKQSQVLESRSELLRRVADVKSAIAEEKDLDLPEWRVQKCLGEGVTVAIEFHFFSTYFTNQWDFLIMTNLILPLSSFQGIQRAAARVTSLQMHHGFRHPKPKGILCALKRGGVAKTGLNDGSN</sequence>
<feature type="domain" description="Pyridoxamine 5'-phosphate oxidase N-terminal" evidence="8">
    <location>
        <begin position="43"/>
        <end position="167"/>
    </location>
</feature>
<proteinExistence type="predicted"/>
<reference evidence="9 10" key="1">
    <citation type="journal article" date="2017" name="Biotechnol. Biofuels">
        <title>Differential beta-glucosidase expression as a function of carbon source availability in Talaromyces amestolkiae: a genomic and proteomic approach.</title>
        <authorList>
            <person name="de Eugenio L.I."/>
            <person name="Mendez-Liter J.A."/>
            <person name="Nieto-Dominguez M."/>
            <person name="Alonso L."/>
            <person name="Gil-Munoz J."/>
            <person name="Barriuso J."/>
            <person name="Prieto A."/>
            <person name="Martinez M.J."/>
        </authorList>
    </citation>
    <scope>NUCLEOTIDE SEQUENCE [LARGE SCALE GENOMIC DNA]</scope>
    <source>
        <strain evidence="9 10">CIB</strain>
    </source>
</reference>
<evidence type="ECO:0000313" key="10">
    <source>
        <dbReference type="Proteomes" id="UP000249363"/>
    </source>
</evidence>
<evidence type="ECO:0000259" key="8">
    <source>
        <dbReference type="Pfam" id="PF01243"/>
    </source>
</evidence>
<dbReference type="EC" id="1.4.3.5" evidence="4"/>
<dbReference type="GO" id="GO:0010181">
    <property type="term" value="F:FMN binding"/>
    <property type="evidence" value="ECO:0007669"/>
    <property type="project" value="InterPro"/>
</dbReference>
<dbReference type="STRING" id="1196081.A0A364KY69"/>
<evidence type="ECO:0000256" key="4">
    <source>
        <dbReference type="ARBA" id="ARBA00012801"/>
    </source>
</evidence>
<dbReference type="GO" id="GO:0004733">
    <property type="term" value="F:pyridoxamine phosphate oxidase activity"/>
    <property type="evidence" value="ECO:0007669"/>
    <property type="project" value="UniProtKB-EC"/>
</dbReference>
<keyword evidence="10" id="KW-1185">Reference proteome</keyword>
<comment type="pathway">
    <text evidence="2">Cofactor metabolism; pyridoxal 5'-phosphate salvage; pyridoxal 5'-phosphate from pyridoxamine 5'-phosphate: step 1/1.</text>
</comment>
<dbReference type="GeneID" id="63793726"/>
<dbReference type="NCBIfam" id="NF004231">
    <property type="entry name" value="PRK05679.1"/>
    <property type="match status" value="1"/>
</dbReference>
<evidence type="ECO:0000256" key="3">
    <source>
        <dbReference type="ARBA" id="ARBA00005037"/>
    </source>
</evidence>
<evidence type="ECO:0000256" key="5">
    <source>
        <dbReference type="ARBA" id="ARBA00022630"/>
    </source>
</evidence>
<evidence type="ECO:0000256" key="6">
    <source>
        <dbReference type="ARBA" id="ARBA00022643"/>
    </source>
</evidence>
<dbReference type="GO" id="GO:0008615">
    <property type="term" value="P:pyridoxine biosynthetic process"/>
    <property type="evidence" value="ECO:0007669"/>
    <property type="project" value="InterPro"/>
</dbReference>
<gene>
    <name evidence="9" type="ORF">BHQ10_004510</name>
</gene>
<dbReference type="Gene3D" id="2.30.110.10">
    <property type="entry name" value="Electron Transport, Fmn-binding Protein, Chain A"/>
    <property type="match status" value="1"/>
</dbReference>
<evidence type="ECO:0000256" key="2">
    <source>
        <dbReference type="ARBA" id="ARBA00004738"/>
    </source>
</evidence>
<comment type="pathway">
    <text evidence="3">Cofactor metabolism; pyridoxal 5'-phosphate salvage; pyridoxal 5'-phosphate from pyridoxine 5'-phosphate: step 1/1.</text>
</comment>
<evidence type="ECO:0000256" key="1">
    <source>
        <dbReference type="ARBA" id="ARBA00001917"/>
    </source>
</evidence>